<feature type="region of interest" description="Disordered" evidence="2">
    <location>
        <begin position="421"/>
        <end position="489"/>
    </location>
</feature>
<proteinExistence type="predicted"/>
<organism evidence="3 4">
    <name type="scientific">Favolaschia claudopus</name>
    <dbReference type="NCBI Taxonomy" id="2862362"/>
    <lineage>
        <taxon>Eukaryota</taxon>
        <taxon>Fungi</taxon>
        <taxon>Dikarya</taxon>
        <taxon>Basidiomycota</taxon>
        <taxon>Agaricomycotina</taxon>
        <taxon>Agaricomycetes</taxon>
        <taxon>Agaricomycetidae</taxon>
        <taxon>Agaricales</taxon>
        <taxon>Marasmiineae</taxon>
        <taxon>Mycenaceae</taxon>
        <taxon>Favolaschia</taxon>
    </lineage>
</organism>
<sequence>MVQLPISLQVMIRGLYDTTVEFFALRNTTPPFGVQDPEADTQRNEWTLSSVPGPSQRDHQDGRSGTDSGSSPMRRTLENITNQLARSQAEVSRLEERCRNLERVLRGTKEMLEARESELETMRKVGEPRSTEEMRSEGPPTVLTRTDSGGSTSVTSEEHRAQIRSNETFMTRTDNWSGAQVIQAVHDLNSEIIQFAASAVDLCTFDLNGPSSAQAMHETTARMGPNLANLLSARERNAQDPTLVGLALQATMATYIARAAAAFALGLPARSEVVLAQVYAHIFLAEPQPTSSRWRAITHKQIHALYPGLTEYAADELRETMCRWVSDVLVAACATHESTSRVWIRDNFGEQAARIVKAVASLARLSKEEIMSTNFELFIIEPGAKFNGRIMTDAFGDYEASQGGVLATTELGLRRMTLPDDLATDENVPGNGPNGADAEIGPENVSNIETILKKKKKKKPKKSAAAKARDATASTATSKPDARAKDEEAGRPPVLCISRNKHWRYISSYHGPWLQLPVELLESLLTLNLDPATLAAPEPRPPPLPAISTGSSASTKRNGIHNHTPTFSDISPPDSPLGSSLSASITFSTSPSNMPPLFPVPEPGKPTPPPIDPGVFRNVTSIRRLIDEAAELSVRASSGLSAAELNMMRSASPSMNSPYSNYNSPWGGLFPGPGGGGAGGRNVAMSAMRIHRLRALAVQKLAAAYSADEIASSVMVMQGGSVFDDLAERVLKVDPNDADAKYVHFFHEKIPSRQLAESTTTQVLDELIQMQPQKLEYYRTRGIVHCFRDEYSFATKDFTYALKEARAVRKAKVAHNHNYTPPTQNGKHSGGGGKSGKKRKGSKSKKFNDDVGEDAPEEGGDGSADDDASGYVPHPSVLPDAPTPLEPQLLFLRGAAYLQHAVHIIESNVLKLEGVQKYSTHSANGTDGNGGHGNGELRLSYLEGGLYGGVELGNPDGPLGRNTGKKAKAYRELFGTAENGEGITGDGEPQKKVCEIMNGFLRTLTHLTLVRRSRPVEAMKHGIWLKKSKSIRPGSQAPPPPHPHMPSANGGPLTKYDEASAAEAAAQPPPPPTTFTTYHPLLVEAHFSILLCQLLLGEFTTLLTNFVRTASIVDGLEGYPVFLPPRSMAQAEFIEALERLASGWRTGIRAYTVEGEAVTGRGKDKAKPLIAIEGPVPTTTAAQGGSSSASGSGSTSDSASTDFGNDTSASSSSSTSPAGTRATTPTAPSPHAQALNSARILLAPVVARQRAREVERKKNAKAGNKKPVPINIPLHGPRVDVVLAWLGAVQIPALEAAA</sequence>
<feature type="compositionally biased region" description="Low complexity" evidence="2">
    <location>
        <begin position="465"/>
        <end position="479"/>
    </location>
</feature>
<feature type="region of interest" description="Disordered" evidence="2">
    <location>
        <begin position="1175"/>
        <end position="1232"/>
    </location>
</feature>
<evidence type="ECO:0000313" key="4">
    <source>
        <dbReference type="Proteomes" id="UP001362999"/>
    </source>
</evidence>
<feature type="compositionally biased region" description="Basic residues" evidence="2">
    <location>
        <begin position="453"/>
        <end position="464"/>
    </location>
</feature>
<keyword evidence="4" id="KW-1185">Reference proteome</keyword>
<feature type="compositionally biased region" description="Polar residues" evidence="2">
    <location>
        <begin position="44"/>
        <end position="53"/>
    </location>
</feature>
<feature type="compositionally biased region" description="Low complexity" evidence="2">
    <location>
        <begin position="568"/>
        <end position="580"/>
    </location>
</feature>
<feature type="region of interest" description="Disordered" evidence="2">
    <location>
        <begin position="29"/>
        <end position="75"/>
    </location>
</feature>
<feature type="region of interest" description="Disordered" evidence="2">
    <location>
        <begin position="1028"/>
        <end position="1073"/>
    </location>
</feature>
<feature type="compositionally biased region" description="Polar residues" evidence="2">
    <location>
        <begin position="143"/>
        <end position="155"/>
    </location>
</feature>
<dbReference type="Proteomes" id="UP001362999">
    <property type="component" value="Unassembled WGS sequence"/>
</dbReference>
<feature type="region of interest" description="Disordered" evidence="2">
    <location>
        <begin position="814"/>
        <end position="880"/>
    </location>
</feature>
<feature type="compositionally biased region" description="Acidic residues" evidence="2">
    <location>
        <begin position="850"/>
        <end position="868"/>
    </location>
</feature>
<name>A0AAW0C265_9AGAR</name>
<feature type="compositionally biased region" description="Basic residues" evidence="2">
    <location>
        <begin position="835"/>
        <end position="845"/>
    </location>
</feature>
<reference evidence="3 4" key="1">
    <citation type="journal article" date="2024" name="J Genomics">
        <title>Draft genome sequencing and assembly of Favolaschia claudopus CIRM-BRFM 2984 isolated from oak limbs.</title>
        <authorList>
            <person name="Navarro D."/>
            <person name="Drula E."/>
            <person name="Chaduli D."/>
            <person name="Cazenave R."/>
            <person name="Ahrendt S."/>
            <person name="Wang J."/>
            <person name="Lipzen A."/>
            <person name="Daum C."/>
            <person name="Barry K."/>
            <person name="Grigoriev I.V."/>
            <person name="Favel A."/>
            <person name="Rosso M.N."/>
            <person name="Martin F."/>
        </authorList>
    </citation>
    <scope>NUCLEOTIDE SEQUENCE [LARGE SCALE GENOMIC DNA]</scope>
    <source>
        <strain evidence="3 4">CIRM-BRFM 2984</strain>
    </source>
</reference>
<evidence type="ECO:0000256" key="1">
    <source>
        <dbReference type="SAM" id="Coils"/>
    </source>
</evidence>
<feature type="region of interest" description="Disordered" evidence="2">
    <location>
        <begin position="124"/>
        <end position="160"/>
    </location>
</feature>
<feature type="region of interest" description="Disordered" evidence="2">
    <location>
        <begin position="548"/>
        <end position="580"/>
    </location>
</feature>
<feature type="compositionally biased region" description="Polar residues" evidence="2">
    <location>
        <begin position="65"/>
        <end position="75"/>
    </location>
</feature>
<feature type="compositionally biased region" description="Basic and acidic residues" evidence="2">
    <location>
        <begin position="124"/>
        <end position="136"/>
    </location>
</feature>
<gene>
    <name evidence="3" type="ORF">R3P38DRAFT_3393115</name>
</gene>
<feature type="compositionally biased region" description="Polar residues" evidence="2">
    <location>
        <begin position="548"/>
        <end position="567"/>
    </location>
</feature>
<comment type="caution">
    <text evidence="3">The sequence shown here is derived from an EMBL/GenBank/DDBJ whole genome shotgun (WGS) entry which is preliminary data.</text>
</comment>
<feature type="coiled-coil region" evidence="1">
    <location>
        <begin position="77"/>
        <end position="118"/>
    </location>
</feature>
<evidence type="ECO:0000313" key="3">
    <source>
        <dbReference type="EMBL" id="KAK7033187.1"/>
    </source>
</evidence>
<accession>A0AAW0C265</accession>
<keyword evidence="1" id="KW-0175">Coiled coil</keyword>
<protein>
    <submittedName>
        <fullName evidence="3">CRAL-TRIO-N domain-containing protein</fullName>
    </submittedName>
</protein>
<dbReference type="EMBL" id="JAWWNJ010000023">
    <property type="protein sequence ID" value="KAK7033187.1"/>
    <property type="molecule type" value="Genomic_DNA"/>
</dbReference>
<feature type="compositionally biased region" description="Low complexity" evidence="2">
    <location>
        <begin position="1178"/>
        <end position="1230"/>
    </location>
</feature>
<evidence type="ECO:0000256" key="2">
    <source>
        <dbReference type="SAM" id="MobiDB-lite"/>
    </source>
</evidence>
<feature type="compositionally biased region" description="Basic and acidic residues" evidence="2">
    <location>
        <begin position="480"/>
        <end position="489"/>
    </location>
</feature>